<dbReference type="Proteomes" id="UP001234787">
    <property type="component" value="Unassembled WGS sequence"/>
</dbReference>
<feature type="non-terminal residue" evidence="6">
    <location>
        <position position="91"/>
    </location>
</feature>
<protein>
    <recommendedName>
        <fullName evidence="3">Serine/threonine-protein phosphatase PGAM5, mitochondrial</fullName>
    </recommendedName>
    <alternativeName>
        <fullName evidence="4">Serine/threonine-protein phosphatase Pgam5, mitochondrial</fullName>
    </alternativeName>
</protein>
<dbReference type="Pfam" id="PF00300">
    <property type="entry name" value="His_Phos_1"/>
    <property type="match status" value="1"/>
</dbReference>
<dbReference type="GO" id="GO:0090141">
    <property type="term" value="P:positive regulation of mitochondrial fission"/>
    <property type="evidence" value="ECO:0007669"/>
    <property type="project" value="TreeGrafter"/>
</dbReference>
<proteinExistence type="inferred from homology"/>
<sequence>MGKYNLKGVTDEERTLTPLGWEQAEFTAQRLKTLAIPYTRMIQSSMTRAKNTASVISKHIPDIPVDTLRLFKGGRSHQTRPRKPQLATRST</sequence>
<dbReference type="Gene3D" id="3.40.50.1240">
    <property type="entry name" value="Phosphoglycerate mutase-like"/>
    <property type="match status" value="1"/>
</dbReference>
<evidence type="ECO:0000256" key="2">
    <source>
        <dbReference type="ARBA" id="ARBA00022801"/>
    </source>
</evidence>
<organism evidence="6 7">
    <name type="scientific">Cryptomeria japonica</name>
    <name type="common">Japanese cedar</name>
    <name type="synonym">Cupressus japonica</name>
    <dbReference type="NCBI Taxonomy" id="3369"/>
    <lineage>
        <taxon>Eukaryota</taxon>
        <taxon>Viridiplantae</taxon>
        <taxon>Streptophyta</taxon>
        <taxon>Embryophyta</taxon>
        <taxon>Tracheophyta</taxon>
        <taxon>Spermatophyta</taxon>
        <taxon>Pinopsida</taxon>
        <taxon>Pinidae</taxon>
        <taxon>Conifers II</taxon>
        <taxon>Cupressales</taxon>
        <taxon>Cupressaceae</taxon>
        <taxon>Cryptomeria</taxon>
    </lineage>
</organism>
<evidence type="ECO:0000256" key="5">
    <source>
        <dbReference type="SAM" id="MobiDB-lite"/>
    </source>
</evidence>
<dbReference type="PANTHER" id="PTHR20935">
    <property type="entry name" value="PHOSPHOGLYCERATE MUTASE-RELATED"/>
    <property type="match status" value="1"/>
</dbReference>
<keyword evidence="2" id="KW-0378">Hydrolase</keyword>
<evidence type="ECO:0000313" key="6">
    <source>
        <dbReference type="EMBL" id="GLJ59621.1"/>
    </source>
</evidence>
<keyword evidence="7" id="KW-1185">Reference proteome</keyword>
<feature type="region of interest" description="Disordered" evidence="5">
    <location>
        <begin position="72"/>
        <end position="91"/>
    </location>
</feature>
<comment type="similarity">
    <text evidence="1">Belongs to the phosphoglycerate mutase family. BPG-dependent PGAM subfamily.</text>
</comment>
<dbReference type="PANTHER" id="PTHR20935:SF0">
    <property type="entry name" value="SERINE_THREONINE-PROTEIN PHOSPHATASE PGAM5, MITOCHONDRIAL"/>
    <property type="match status" value="1"/>
</dbReference>
<comment type="caution">
    <text evidence="6">The sequence shown here is derived from an EMBL/GenBank/DDBJ whole genome shotgun (WGS) entry which is preliminary data.</text>
</comment>
<dbReference type="EMBL" id="BSEH01001127">
    <property type="protein sequence ID" value="GLJ59621.1"/>
    <property type="molecule type" value="Genomic_DNA"/>
</dbReference>
<dbReference type="InterPro" id="IPR029033">
    <property type="entry name" value="His_PPase_superfam"/>
</dbReference>
<evidence type="ECO:0000313" key="7">
    <source>
        <dbReference type="Proteomes" id="UP001234787"/>
    </source>
</evidence>
<evidence type="ECO:0000256" key="3">
    <source>
        <dbReference type="ARBA" id="ARBA00039765"/>
    </source>
</evidence>
<dbReference type="GO" id="GO:0005739">
    <property type="term" value="C:mitochondrion"/>
    <property type="evidence" value="ECO:0007669"/>
    <property type="project" value="TreeGrafter"/>
</dbReference>
<reference evidence="6" key="1">
    <citation type="submission" date="2022-12" db="EMBL/GenBank/DDBJ databases">
        <title>Chromosome-Level Genome Assembly of Japanese Cedar (Cryptomeriajaponica D. Don).</title>
        <authorList>
            <person name="Fujino T."/>
            <person name="Yamaguchi K."/>
            <person name="Yokoyama T."/>
            <person name="Hamanaka T."/>
            <person name="Harazono Y."/>
            <person name="Kamada H."/>
            <person name="Kobayashi W."/>
            <person name="Ujino-Ihara T."/>
            <person name="Uchiyama K."/>
            <person name="Matsumoto A."/>
            <person name="Izuno A."/>
            <person name="Tsumura Y."/>
            <person name="Toyoda A."/>
            <person name="Shigenobu S."/>
            <person name="Moriguchi Y."/>
            <person name="Ueno S."/>
            <person name="Kasahara M."/>
        </authorList>
    </citation>
    <scope>NUCLEOTIDE SEQUENCE</scope>
</reference>
<evidence type="ECO:0000256" key="4">
    <source>
        <dbReference type="ARBA" id="ARBA00040722"/>
    </source>
</evidence>
<feature type="compositionally biased region" description="Basic residues" evidence="5">
    <location>
        <begin position="72"/>
        <end position="83"/>
    </location>
</feature>
<dbReference type="SUPFAM" id="SSF53254">
    <property type="entry name" value="Phosphoglycerate mutase-like"/>
    <property type="match status" value="1"/>
</dbReference>
<gene>
    <name evidence="6" type="ORF">SUGI_1515990</name>
</gene>
<dbReference type="InterPro" id="IPR051021">
    <property type="entry name" value="Mito_Ser/Thr_phosphatase"/>
</dbReference>
<evidence type="ECO:0000256" key="1">
    <source>
        <dbReference type="ARBA" id="ARBA00006717"/>
    </source>
</evidence>
<dbReference type="GO" id="GO:0004722">
    <property type="term" value="F:protein serine/threonine phosphatase activity"/>
    <property type="evidence" value="ECO:0007669"/>
    <property type="project" value="TreeGrafter"/>
</dbReference>
<accession>A0AAD3RRU2</accession>
<dbReference type="InterPro" id="IPR013078">
    <property type="entry name" value="His_Pase_superF_clade-1"/>
</dbReference>
<dbReference type="AlphaFoldDB" id="A0AAD3RRU2"/>
<dbReference type="CDD" id="cd07067">
    <property type="entry name" value="HP_PGM_like"/>
    <property type="match status" value="1"/>
</dbReference>
<name>A0AAD3RRU2_CRYJA</name>